<dbReference type="InterPro" id="IPR004700">
    <property type="entry name" value="PTS_IIC_man"/>
</dbReference>
<gene>
    <name evidence="10" type="ORF">H8707_02250</name>
</gene>
<evidence type="ECO:0000313" key="11">
    <source>
        <dbReference type="Proteomes" id="UP000601171"/>
    </source>
</evidence>
<feature type="transmembrane region" description="Helical" evidence="9">
    <location>
        <begin position="484"/>
        <end position="504"/>
    </location>
</feature>
<dbReference type="PROSITE" id="PS51108">
    <property type="entry name" value="PTS_EIID"/>
    <property type="match status" value="1"/>
</dbReference>
<dbReference type="AlphaFoldDB" id="A0A926ERV6"/>
<feature type="transmembrane region" description="Helical" evidence="9">
    <location>
        <begin position="398"/>
        <end position="419"/>
    </location>
</feature>
<evidence type="ECO:0000256" key="5">
    <source>
        <dbReference type="ARBA" id="ARBA00022683"/>
    </source>
</evidence>
<evidence type="ECO:0000256" key="3">
    <source>
        <dbReference type="ARBA" id="ARBA00022475"/>
    </source>
</evidence>
<protein>
    <submittedName>
        <fullName evidence="10">PTS system mannose/fructose/sorbose family transporter subunit IID</fullName>
    </submittedName>
</protein>
<evidence type="ECO:0000256" key="7">
    <source>
        <dbReference type="ARBA" id="ARBA00022989"/>
    </source>
</evidence>
<comment type="caution">
    <text evidence="10">The sequence shown here is derived from an EMBL/GenBank/DDBJ whole genome shotgun (WGS) entry which is preliminary data.</text>
</comment>
<name>A0A926ERV6_9FIRM</name>
<feature type="transmembrane region" description="Helical" evidence="9">
    <location>
        <begin position="516"/>
        <end position="533"/>
    </location>
</feature>
<comment type="subcellular location">
    <subcellularLocation>
        <location evidence="1">Cell membrane</location>
        <topology evidence="1">Multi-pass membrane protein</topology>
    </subcellularLocation>
</comment>
<evidence type="ECO:0000256" key="9">
    <source>
        <dbReference type="SAM" id="Phobius"/>
    </source>
</evidence>
<evidence type="ECO:0000256" key="1">
    <source>
        <dbReference type="ARBA" id="ARBA00004651"/>
    </source>
</evidence>
<dbReference type="Pfam" id="PF03613">
    <property type="entry name" value="EIID-AGA"/>
    <property type="match status" value="1"/>
</dbReference>
<keyword evidence="4" id="KW-0762">Sugar transport</keyword>
<feature type="transmembrane region" description="Helical" evidence="9">
    <location>
        <begin position="80"/>
        <end position="107"/>
    </location>
</feature>
<keyword evidence="6 9" id="KW-0812">Transmembrane</keyword>
<proteinExistence type="predicted"/>
<accession>A0A926ERV6</accession>
<dbReference type="Proteomes" id="UP000601171">
    <property type="component" value="Unassembled WGS sequence"/>
</dbReference>
<evidence type="ECO:0000313" key="10">
    <source>
        <dbReference type="EMBL" id="MBC8587063.1"/>
    </source>
</evidence>
<keyword evidence="2" id="KW-0813">Transport</keyword>
<feature type="transmembrane region" description="Helical" evidence="9">
    <location>
        <begin position="444"/>
        <end position="464"/>
    </location>
</feature>
<dbReference type="PROSITE" id="PS51106">
    <property type="entry name" value="PTS_EIIC_TYPE_4"/>
    <property type="match status" value="1"/>
</dbReference>
<dbReference type="PANTHER" id="PTHR32502:SF23">
    <property type="entry name" value="TRANSPORT PROTEIN, PTS SYSTEM"/>
    <property type="match status" value="1"/>
</dbReference>
<dbReference type="InterPro" id="IPR004704">
    <property type="entry name" value="PTS_IID_man"/>
</dbReference>
<evidence type="ECO:0000256" key="2">
    <source>
        <dbReference type="ARBA" id="ARBA00022448"/>
    </source>
</evidence>
<evidence type="ECO:0000256" key="8">
    <source>
        <dbReference type="ARBA" id="ARBA00023136"/>
    </source>
</evidence>
<dbReference type="Pfam" id="PF03609">
    <property type="entry name" value="EII-Sor"/>
    <property type="match status" value="1"/>
</dbReference>
<feature type="transmembrane region" description="Helical" evidence="9">
    <location>
        <begin position="41"/>
        <end position="60"/>
    </location>
</feature>
<feature type="transmembrane region" description="Helical" evidence="9">
    <location>
        <begin position="141"/>
        <end position="162"/>
    </location>
</feature>
<sequence length="534" mass="57797">MTFLQALFITIIYWLNKVELSNYFSWWMFGRAITCGFWSGLILGDVVTGVIAGGVIQLIYAGQSGAGGVIPNDEGAAGLLGSAVVILSGIEPGLAISIAVAVGLLFAQLDIIKRIIHGYFGKLVDKYAAEGNVKGIYKVGLGYTMILKAILFGVPMFIATYYGTTVIGNLMNLLPEWLTNALTVAGGMLPAIGFAMIIVMIGRLDLIPFFIGGFLLSGYTSLGIMPKVYIALAISYLYIIFTNKSKEEEEAFEEELQEIEPPKRLLSRKDLNMTLVRWLLFVEICNSFDKQQGVGFCMAMAPAMKKIYKDDPEEMKASLVQHAEFYNTCASIGSIITGIVLSMEEQRAQGLPITRDAIRTVKVGLMGTLAGIHESIINGAVQPLILLTFANIAAQGKVWAPFAFVACMLISVMFIESYFSYRAGYKMGSSAAVKLLQGGKMQTVLSFFSVLGMFMVGCLCFSSISMPVALTIATRSSSIALQSIFDMLAPGILPLVLILSLYKYYTSGAKNAMLKATLYVLITGFVLGAIGFLG</sequence>
<feature type="transmembrane region" description="Helical" evidence="9">
    <location>
        <begin position="214"/>
        <end position="239"/>
    </location>
</feature>
<dbReference type="RefSeq" id="WP_262428534.1">
    <property type="nucleotide sequence ID" value="NZ_JACRTG010000007.1"/>
</dbReference>
<evidence type="ECO:0000256" key="6">
    <source>
        <dbReference type="ARBA" id="ARBA00022692"/>
    </source>
</evidence>
<feature type="transmembrane region" description="Helical" evidence="9">
    <location>
        <begin position="6"/>
        <end position="29"/>
    </location>
</feature>
<keyword evidence="11" id="KW-1185">Reference proteome</keyword>
<keyword evidence="8 9" id="KW-0472">Membrane</keyword>
<dbReference type="EMBL" id="JACRTG010000007">
    <property type="protein sequence ID" value="MBC8587063.1"/>
    <property type="molecule type" value="Genomic_DNA"/>
</dbReference>
<keyword evidence="5" id="KW-0598">Phosphotransferase system</keyword>
<dbReference type="InterPro" id="IPR050303">
    <property type="entry name" value="GatZ_KbaZ_carbometab"/>
</dbReference>
<feature type="transmembrane region" description="Helical" evidence="9">
    <location>
        <begin position="182"/>
        <end position="202"/>
    </location>
</feature>
<dbReference type="GO" id="GO:0009401">
    <property type="term" value="P:phosphoenolpyruvate-dependent sugar phosphotransferase system"/>
    <property type="evidence" value="ECO:0007669"/>
    <property type="project" value="UniProtKB-KW"/>
</dbReference>
<dbReference type="PANTHER" id="PTHR32502">
    <property type="entry name" value="N-ACETYLGALACTOSAMINE PERMEASE II COMPONENT-RELATED"/>
    <property type="match status" value="1"/>
</dbReference>
<organism evidence="10 11">
    <name type="scientific">Paratissierella segnis</name>
    <dbReference type="NCBI Taxonomy" id="2763679"/>
    <lineage>
        <taxon>Bacteria</taxon>
        <taxon>Bacillati</taxon>
        <taxon>Bacillota</taxon>
        <taxon>Tissierellia</taxon>
        <taxon>Tissierellales</taxon>
        <taxon>Tissierellaceae</taxon>
        <taxon>Paratissierella</taxon>
    </lineage>
</organism>
<keyword evidence="7 9" id="KW-1133">Transmembrane helix</keyword>
<keyword evidence="3" id="KW-1003">Cell membrane</keyword>
<dbReference type="GO" id="GO:0005886">
    <property type="term" value="C:plasma membrane"/>
    <property type="evidence" value="ECO:0007669"/>
    <property type="project" value="UniProtKB-SubCell"/>
</dbReference>
<evidence type="ECO:0000256" key="4">
    <source>
        <dbReference type="ARBA" id="ARBA00022597"/>
    </source>
</evidence>
<reference evidence="10" key="1">
    <citation type="submission" date="2020-08" db="EMBL/GenBank/DDBJ databases">
        <title>Genome public.</title>
        <authorList>
            <person name="Liu C."/>
            <person name="Sun Q."/>
        </authorList>
    </citation>
    <scope>NUCLEOTIDE SEQUENCE</scope>
    <source>
        <strain evidence="10">BX21</strain>
    </source>
</reference>